<feature type="signal peptide" evidence="1">
    <location>
        <begin position="1"/>
        <end position="20"/>
    </location>
</feature>
<reference evidence="2 3" key="1">
    <citation type="submission" date="2020-11" db="EMBL/GenBank/DDBJ databases">
        <authorList>
            <person name="Peeters C."/>
        </authorList>
    </citation>
    <scope>NUCLEOTIDE SEQUENCE [LARGE SCALE GENOMIC DNA]</scope>
    <source>
        <strain evidence="2 3">LMG 8286</strain>
    </source>
</reference>
<organism evidence="2 3">
    <name type="scientific">Campylobacter suis</name>
    <dbReference type="NCBI Taxonomy" id="2790657"/>
    <lineage>
        <taxon>Bacteria</taxon>
        <taxon>Pseudomonadati</taxon>
        <taxon>Campylobacterota</taxon>
        <taxon>Epsilonproteobacteria</taxon>
        <taxon>Campylobacterales</taxon>
        <taxon>Campylobacteraceae</taxon>
        <taxon>Campylobacter</taxon>
    </lineage>
</organism>
<dbReference type="EMBL" id="CAJHOE010000004">
    <property type="protein sequence ID" value="CAD7288649.1"/>
    <property type="molecule type" value="Genomic_DNA"/>
</dbReference>
<protein>
    <recommendedName>
        <fullName evidence="4">Cytochrome C</fullName>
    </recommendedName>
</protein>
<dbReference type="RefSeq" id="WP_230057168.1">
    <property type="nucleotide sequence ID" value="NZ_CAJHOE010000004.1"/>
</dbReference>
<evidence type="ECO:0008006" key="4">
    <source>
        <dbReference type="Google" id="ProtNLM"/>
    </source>
</evidence>
<sequence length="62" mass="6757">MGKILALFCALILFLGCSNDDINDQEAQKQTEEIPADVNISQSETNITIDENLPPEPVVEAP</sequence>
<dbReference type="Proteomes" id="UP000789359">
    <property type="component" value="Unassembled WGS sequence"/>
</dbReference>
<evidence type="ECO:0000256" key="1">
    <source>
        <dbReference type="SAM" id="SignalP"/>
    </source>
</evidence>
<proteinExistence type="predicted"/>
<name>A0ABM8Q761_9BACT</name>
<evidence type="ECO:0000313" key="3">
    <source>
        <dbReference type="Proteomes" id="UP000789359"/>
    </source>
</evidence>
<comment type="caution">
    <text evidence="2">The sequence shown here is derived from an EMBL/GenBank/DDBJ whole genome shotgun (WGS) entry which is preliminary data.</text>
</comment>
<gene>
    <name evidence="2" type="ORF">LMG8286_01423</name>
</gene>
<evidence type="ECO:0000313" key="2">
    <source>
        <dbReference type="EMBL" id="CAD7288649.1"/>
    </source>
</evidence>
<accession>A0ABM8Q761</accession>
<keyword evidence="3" id="KW-1185">Reference proteome</keyword>
<feature type="chain" id="PRO_5045035702" description="Cytochrome C" evidence="1">
    <location>
        <begin position="21"/>
        <end position="62"/>
    </location>
</feature>
<dbReference type="PROSITE" id="PS51257">
    <property type="entry name" value="PROKAR_LIPOPROTEIN"/>
    <property type="match status" value="1"/>
</dbReference>
<keyword evidence="1" id="KW-0732">Signal</keyword>